<dbReference type="EMBL" id="CAJOBC010115691">
    <property type="protein sequence ID" value="CAF4550401.1"/>
    <property type="molecule type" value="Genomic_DNA"/>
</dbReference>
<sequence>GLSFTSYAIGNRFANNFNGMLYQEQGFGSGRGHLSGLECLSFQQIGRLEGNTFHGCGRFGTYLLASVFTKKTDRSVDKNGLPTLSTCQEWTASGEDNGLPATFMHNIDYDNVFVGQYNAGDLQYRFHTSINNNNLIYWKETKNFQDGCSSHIADSFYDSGNLALPGGHGAFILENMIFNNRVHFESSHHCQIGVTVNGGQFDMNLTSKQGYIYIKNNGLKHPTIQTRAFGSYNAGKIHVSGRSLARTWSLLADRATYGMSSISLLHKPEDMGWKVGDRIVIAPTMPSSRGDAEDYTIGGFEANNTIKLLNKGGTSIGVIS</sequence>
<evidence type="ECO:0000313" key="1">
    <source>
        <dbReference type="EMBL" id="CAF1639963.1"/>
    </source>
</evidence>
<proteinExistence type="predicted"/>
<dbReference type="AlphaFoldDB" id="A0A816DP27"/>
<accession>A0A816DP27</accession>
<gene>
    <name evidence="1" type="ORF">GPM918_LOCUS44873</name>
    <name evidence="2" type="ORF">SRO942_LOCUS46960</name>
</gene>
<feature type="non-terminal residue" evidence="1">
    <location>
        <position position="320"/>
    </location>
</feature>
<dbReference type="OrthoDB" id="6130531at2759"/>
<evidence type="ECO:0000313" key="3">
    <source>
        <dbReference type="Proteomes" id="UP000663829"/>
    </source>
</evidence>
<keyword evidence="3" id="KW-1185">Reference proteome</keyword>
<evidence type="ECO:0000313" key="2">
    <source>
        <dbReference type="EMBL" id="CAF4550401.1"/>
    </source>
</evidence>
<organism evidence="1 3">
    <name type="scientific">Didymodactylos carnosus</name>
    <dbReference type="NCBI Taxonomy" id="1234261"/>
    <lineage>
        <taxon>Eukaryota</taxon>
        <taxon>Metazoa</taxon>
        <taxon>Spiralia</taxon>
        <taxon>Gnathifera</taxon>
        <taxon>Rotifera</taxon>
        <taxon>Eurotatoria</taxon>
        <taxon>Bdelloidea</taxon>
        <taxon>Philodinida</taxon>
        <taxon>Philodinidae</taxon>
        <taxon>Didymodactylos</taxon>
    </lineage>
</organism>
<reference evidence="1" key="1">
    <citation type="submission" date="2021-02" db="EMBL/GenBank/DDBJ databases">
        <authorList>
            <person name="Nowell W R."/>
        </authorList>
    </citation>
    <scope>NUCLEOTIDE SEQUENCE</scope>
</reference>
<name>A0A816DP27_9BILA</name>
<protein>
    <submittedName>
        <fullName evidence="1">Uncharacterized protein</fullName>
    </submittedName>
</protein>
<dbReference type="EMBL" id="CAJNOQ010046934">
    <property type="protein sequence ID" value="CAF1639963.1"/>
    <property type="molecule type" value="Genomic_DNA"/>
</dbReference>
<feature type="non-terminal residue" evidence="1">
    <location>
        <position position="1"/>
    </location>
</feature>
<comment type="caution">
    <text evidence="1">The sequence shown here is derived from an EMBL/GenBank/DDBJ whole genome shotgun (WGS) entry which is preliminary data.</text>
</comment>
<dbReference type="Proteomes" id="UP000681722">
    <property type="component" value="Unassembled WGS sequence"/>
</dbReference>
<dbReference type="Proteomes" id="UP000663829">
    <property type="component" value="Unassembled WGS sequence"/>
</dbReference>